<dbReference type="OMA" id="HYIAEET"/>
<dbReference type="PANTHER" id="PTHR43776">
    <property type="entry name" value="TRANSPORT ATP-BINDING PROTEIN"/>
    <property type="match status" value="1"/>
</dbReference>
<dbReference type="RefSeq" id="WP_011048531.1">
    <property type="nucleotide sequence ID" value="NZ_CP076685.1"/>
</dbReference>
<dbReference type="Pfam" id="PF08352">
    <property type="entry name" value="oligo_HPY"/>
    <property type="match status" value="1"/>
</dbReference>
<dbReference type="GO" id="GO:0005886">
    <property type="term" value="C:plasma membrane"/>
    <property type="evidence" value="ECO:0007669"/>
    <property type="project" value="UniProtKB-SubCell"/>
</dbReference>
<gene>
    <name evidence="7" type="ORF">HW564_10115</name>
</gene>
<dbReference type="GO" id="GO:0016887">
    <property type="term" value="F:ATP hydrolysis activity"/>
    <property type="evidence" value="ECO:0007669"/>
    <property type="project" value="InterPro"/>
</dbReference>
<dbReference type="InterPro" id="IPR017871">
    <property type="entry name" value="ABC_transporter-like_CS"/>
</dbReference>
<dbReference type="FunFam" id="3.40.50.300:FF:000016">
    <property type="entry name" value="Oligopeptide ABC transporter ATP-binding component"/>
    <property type="match status" value="1"/>
</dbReference>
<comment type="subcellular location">
    <subcellularLocation>
        <location evidence="1">Cell inner membrane</location>
        <topology evidence="1">Peripheral membrane protein</topology>
    </subcellularLocation>
</comment>
<dbReference type="Proteomes" id="UP000565723">
    <property type="component" value="Unassembled WGS sequence"/>
</dbReference>
<accession>A0A850LI87</accession>
<evidence type="ECO:0000256" key="4">
    <source>
        <dbReference type="ARBA" id="ARBA00022741"/>
    </source>
</evidence>
<dbReference type="InterPro" id="IPR050319">
    <property type="entry name" value="ABC_transp_ATP-bind"/>
</dbReference>
<evidence type="ECO:0000313" key="7">
    <source>
        <dbReference type="EMBL" id="NVK97272.1"/>
    </source>
</evidence>
<dbReference type="PROSITE" id="PS50893">
    <property type="entry name" value="ABC_TRANSPORTER_2"/>
    <property type="match status" value="1"/>
</dbReference>
<proteinExistence type="inferred from homology"/>
<dbReference type="Gene3D" id="3.40.50.300">
    <property type="entry name" value="P-loop containing nucleotide triphosphate hydrolases"/>
    <property type="match status" value="1"/>
</dbReference>
<dbReference type="SMART" id="SM00382">
    <property type="entry name" value="AAA"/>
    <property type="match status" value="1"/>
</dbReference>
<dbReference type="GO" id="GO:0055085">
    <property type="term" value="P:transmembrane transport"/>
    <property type="evidence" value="ECO:0007669"/>
    <property type="project" value="UniProtKB-ARBA"/>
</dbReference>
<dbReference type="CDD" id="cd03257">
    <property type="entry name" value="ABC_NikE_OppD_transporters"/>
    <property type="match status" value="1"/>
</dbReference>
<dbReference type="Pfam" id="PF00005">
    <property type="entry name" value="ABC_tran"/>
    <property type="match status" value="1"/>
</dbReference>
<feature type="domain" description="ABC transporter" evidence="6">
    <location>
        <begin position="5"/>
        <end position="253"/>
    </location>
</feature>
<dbReference type="EMBL" id="JABXIY010000026">
    <property type="protein sequence ID" value="NVK97272.1"/>
    <property type="molecule type" value="Genomic_DNA"/>
</dbReference>
<keyword evidence="5 7" id="KW-0067">ATP-binding</keyword>
<dbReference type="PANTHER" id="PTHR43776:SF7">
    <property type="entry name" value="D,D-DIPEPTIDE TRANSPORT ATP-BINDING PROTEIN DDPF-RELATED"/>
    <property type="match status" value="1"/>
</dbReference>
<dbReference type="InterPro" id="IPR003593">
    <property type="entry name" value="AAA+_ATPase"/>
</dbReference>
<sequence length="328" mass="35773">MSALLELNDVVVRFGVRGGLFRDAGSIDAVSGVSLTIDEGKTYGIVGESGSGKTTLARAVAGLHHASAGSIRYRGQELRDLPEAQFRKLRREIVMMFQDPIGSLSPRLSIKSLITEPFRIQGMKDRDLDAEARRLLAMVGLPPEFAARYPYQISGGQARRVGVARALALDPKLLIADEPTAGLDVSIQGEMLNLLGRLQDELGLAIMIITHNLNVVRHITDRVGIMYLGKLVEEGDTDTVFATPQHPYTLALLAANPEPDPDAQLMRIELQGEPPSILRRPKGCEFHTRCPFAQASCSSQMPDWQVGDAGAHRCHFPAVWTNHKAVPA</sequence>
<dbReference type="NCBIfam" id="TIGR01727">
    <property type="entry name" value="oligo_HPY"/>
    <property type="match status" value="1"/>
</dbReference>
<evidence type="ECO:0000313" key="8">
    <source>
        <dbReference type="Proteomes" id="UP000565723"/>
    </source>
</evidence>
<reference evidence="7 8" key="1">
    <citation type="journal article" date="2020" name="Proc. Natl. Acad. Sci. U.S.A.">
        <title>Ecological drivers of bacterial community assembly in synthetic phycospheres.</title>
        <authorList>
            <person name="Fu H."/>
            <person name="Uchimiya M."/>
            <person name="Gore J."/>
            <person name="Moran M.A."/>
        </authorList>
    </citation>
    <scope>NUCLEOTIDE SEQUENCE [LARGE SCALE GENOMIC DNA]</scope>
    <source>
        <strain evidence="7">HF-Din03</strain>
    </source>
</reference>
<evidence type="ECO:0000256" key="2">
    <source>
        <dbReference type="ARBA" id="ARBA00005417"/>
    </source>
</evidence>
<evidence type="ECO:0000256" key="3">
    <source>
        <dbReference type="ARBA" id="ARBA00022448"/>
    </source>
</evidence>
<comment type="caution">
    <text evidence="7">The sequence shown here is derived from an EMBL/GenBank/DDBJ whole genome shotgun (WGS) entry which is preliminary data.</text>
</comment>
<dbReference type="GO" id="GO:0005524">
    <property type="term" value="F:ATP binding"/>
    <property type="evidence" value="ECO:0007669"/>
    <property type="project" value="UniProtKB-KW"/>
</dbReference>
<evidence type="ECO:0000256" key="5">
    <source>
        <dbReference type="ARBA" id="ARBA00022840"/>
    </source>
</evidence>
<dbReference type="InterPro" id="IPR003439">
    <property type="entry name" value="ABC_transporter-like_ATP-bd"/>
</dbReference>
<evidence type="ECO:0000256" key="1">
    <source>
        <dbReference type="ARBA" id="ARBA00004417"/>
    </source>
</evidence>
<protein>
    <submittedName>
        <fullName evidence="7">ATP-binding cassette domain-containing protein</fullName>
    </submittedName>
</protein>
<dbReference type="SUPFAM" id="SSF52540">
    <property type="entry name" value="P-loop containing nucleoside triphosphate hydrolases"/>
    <property type="match status" value="1"/>
</dbReference>
<keyword evidence="3" id="KW-0813">Transport</keyword>
<keyword evidence="4" id="KW-0547">Nucleotide-binding</keyword>
<comment type="similarity">
    <text evidence="2">Belongs to the ABC transporter superfamily.</text>
</comment>
<dbReference type="GO" id="GO:0015833">
    <property type="term" value="P:peptide transport"/>
    <property type="evidence" value="ECO:0007669"/>
    <property type="project" value="InterPro"/>
</dbReference>
<dbReference type="InterPro" id="IPR027417">
    <property type="entry name" value="P-loop_NTPase"/>
</dbReference>
<dbReference type="AlphaFoldDB" id="A0A850LI87"/>
<dbReference type="InterPro" id="IPR013563">
    <property type="entry name" value="Oligopep_ABC_C"/>
</dbReference>
<name>A0A850LI87_9RHOB</name>
<organism evidence="7 8">
    <name type="scientific">Ruegeria pomeroyi</name>
    <dbReference type="NCBI Taxonomy" id="89184"/>
    <lineage>
        <taxon>Bacteria</taxon>
        <taxon>Pseudomonadati</taxon>
        <taxon>Pseudomonadota</taxon>
        <taxon>Alphaproteobacteria</taxon>
        <taxon>Rhodobacterales</taxon>
        <taxon>Roseobacteraceae</taxon>
        <taxon>Ruegeria</taxon>
    </lineage>
</organism>
<dbReference type="PROSITE" id="PS00211">
    <property type="entry name" value="ABC_TRANSPORTER_1"/>
    <property type="match status" value="1"/>
</dbReference>
<evidence type="ECO:0000259" key="6">
    <source>
        <dbReference type="PROSITE" id="PS50893"/>
    </source>
</evidence>